<evidence type="ECO:0008006" key="4">
    <source>
        <dbReference type="Google" id="ProtNLM"/>
    </source>
</evidence>
<feature type="region of interest" description="Disordered" evidence="1">
    <location>
        <begin position="1"/>
        <end position="25"/>
    </location>
</feature>
<dbReference type="AlphaFoldDB" id="A0A2T0QF29"/>
<sequence length="61" mass="6682">MSFPADDSAPVERPYDTTGLDHVGRLPVSSVRRPITVPLDGEWRFHLPPSDGALPEGTRGR</sequence>
<dbReference type="RefSeq" id="WP_146159350.1">
    <property type="nucleotide sequence ID" value="NZ_PVZC01000001.1"/>
</dbReference>
<reference evidence="2 3" key="1">
    <citation type="submission" date="2018-03" db="EMBL/GenBank/DDBJ databases">
        <title>Genomic Encyclopedia of Archaeal and Bacterial Type Strains, Phase II (KMG-II): from individual species to whole genera.</title>
        <authorList>
            <person name="Goeker M."/>
        </authorList>
    </citation>
    <scope>NUCLEOTIDE SEQUENCE [LARGE SCALE GENOMIC DNA]</scope>
    <source>
        <strain evidence="2 3">DSM 45601</strain>
    </source>
</reference>
<dbReference type="Proteomes" id="UP000237846">
    <property type="component" value="Unassembled WGS sequence"/>
</dbReference>
<comment type="caution">
    <text evidence="2">The sequence shown here is derived from an EMBL/GenBank/DDBJ whole genome shotgun (WGS) entry which is preliminary data.</text>
</comment>
<gene>
    <name evidence="2" type="ORF">CLV72_1011148</name>
</gene>
<proteinExistence type="predicted"/>
<protein>
    <recommendedName>
        <fullName evidence="4">Beta-galactosidase</fullName>
    </recommendedName>
</protein>
<evidence type="ECO:0000313" key="3">
    <source>
        <dbReference type="Proteomes" id="UP000237846"/>
    </source>
</evidence>
<dbReference type="EMBL" id="PVZC01000001">
    <property type="protein sequence ID" value="PRY02546.1"/>
    <property type="molecule type" value="Genomic_DNA"/>
</dbReference>
<organism evidence="2 3">
    <name type="scientific">Allonocardiopsis opalescens</name>
    <dbReference type="NCBI Taxonomy" id="1144618"/>
    <lineage>
        <taxon>Bacteria</taxon>
        <taxon>Bacillati</taxon>
        <taxon>Actinomycetota</taxon>
        <taxon>Actinomycetes</taxon>
        <taxon>Streptosporangiales</taxon>
        <taxon>Allonocardiopsis</taxon>
    </lineage>
</organism>
<evidence type="ECO:0000256" key="1">
    <source>
        <dbReference type="SAM" id="MobiDB-lite"/>
    </source>
</evidence>
<keyword evidence="3" id="KW-1185">Reference proteome</keyword>
<accession>A0A2T0QF29</accession>
<evidence type="ECO:0000313" key="2">
    <source>
        <dbReference type="EMBL" id="PRY02546.1"/>
    </source>
</evidence>
<name>A0A2T0QF29_9ACTN</name>